<dbReference type="HOGENOM" id="CLU_030729_0_0_1"/>
<sequence>MYSQATPKNGSLFESINLASTINDTNMHRTPLRMPPDLESVSGTSDDEELDPTEFLSSDSPELLKQPHNQKNVIDPIPETSGGEQLSGLSPQSSSSEPVLTDTIHKSMSMLDSVIQDSLVDSLSIHLPTHNGQYDSDSESPIQHLQQNFDRLQGELRSNIVLHKSALEKGSDSLNRLRDTIADNLHSLSEIQYSLNELYQRESARNKELCNRFIKWDEKRRKLLAKIQYIKSDKNSFGIKLSGLLDESTSLDSEIMEYEAKLLSLKAKRKILQTEIEDTSSVLESRTSLFVKAFKELDRNGEVAVLAALRQNGLTDEKANVLLKKIAVDVTFVKHYEKKLEQSVRVNRSSPSKPSSEKATTIIQDKPNRIEVQAYEPPTSQMGMQAYDPGVQEYEPPAHPPIQRPYTANRNSSDPYDKGFSRGFEQSEKFKSQLQHIYEQYIKPLLEQRDREKGYRSLKVDDNENTVTSKIDLVPILEFLEHKVDAYSELSNKTGKLSTIYHQYSSCWKDVCSSIRKRENDLQASIFGQREDVESAISSILKSTLDDLLLSAEYSSNISSDPESPLKRLILHEVNALLSALSIVPSVQESQVKDFKERFESKGISKTRRKDPPSYTQNLTQSISESDYLYNVSRNAIEHKVIDKTKTHKVLSKKQSNKSLNGKSFKGE</sequence>
<dbReference type="EMBL" id="GL996528">
    <property type="protein sequence ID" value="EGV59967.1"/>
    <property type="molecule type" value="Genomic_DNA"/>
</dbReference>
<dbReference type="Proteomes" id="UP000000707">
    <property type="component" value="Unassembled WGS sequence"/>
</dbReference>
<dbReference type="OrthoDB" id="3993941at2759"/>
<reference evidence="2 3" key="1">
    <citation type="journal article" date="2011" name="Proc. Natl. Acad. Sci. U.S.A.">
        <title>Comparative genomics of xylose-fermenting fungi for enhanced biofuel production.</title>
        <authorList>
            <person name="Wohlbach D.J."/>
            <person name="Kuo A."/>
            <person name="Sato T.K."/>
            <person name="Potts K.M."/>
            <person name="Salamov A.A."/>
            <person name="LaButti K.M."/>
            <person name="Sun H."/>
            <person name="Clum A."/>
            <person name="Pangilinan J.L."/>
            <person name="Lindquist E.A."/>
            <person name="Lucas S."/>
            <person name="Lapidus A."/>
            <person name="Jin M."/>
            <person name="Gunawan C."/>
            <person name="Balan V."/>
            <person name="Dale B.E."/>
            <person name="Jeffries T.W."/>
            <person name="Zinkel R."/>
            <person name="Barry K.W."/>
            <person name="Grigoriev I.V."/>
            <person name="Gasch A.P."/>
        </authorList>
    </citation>
    <scope>NUCLEOTIDE SEQUENCE [LARGE SCALE GENOMIC DNA]</scope>
    <source>
        <strain evidence="3">ATCC 10573 / BCRC 21748 / CBS 615 / JCM 9827 / NBRC 10315 / NRRL Y-1498 / VKM Y-70</strain>
    </source>
</reference>
<feature type="region of interest" description="Disordered" evidence="1">
    <location>
        <begin position="647"/>
        <end position="668"/>
    </location>
</feature>
<evidence type="ECO:0000313" key="2">
    <source>
        <dbReference type="EMBL" id="EGV59967.1"/>
    </source>
</evidence>
<dbReference type="eggNOG" id="ENOG502SGGR">
    <property type="taxonomic scope" value="Eukaryota"/>
</dbReference>
<name>G3BEY8_CANTC</name>
<feature type="compositionally biased region" description="Basic residues" evidence="1">
    <location>
        <begin position="647"/>
        <end position="656"/>
    </location>
</feature>
<protein>
    <submittedName>
        <fullName evidence="2">Uncharacterized protein</fullName>
    </submittedName>
</protein>
<feature type="compositionally biased region" description="Low complexity" evidence="1">
    <location>
        <begin position="81"/>
        <end position="98"/>
    </location>
</feature>
<proteinExistence type="predicted"/>
<accession>G3BEY8</accession>
<gene>
    <name evidence="2" type="ORF">CANTEDRAFT_136475</name>
</gene>
<keyword evidence="3" id="KW-1185">Reference proteome</keyword>
<organism evidence="3">
    <name type="scientific">Candida tenuis (strain ATCC 10573 / BCRC 21748 / CBS 615 / JCM 9827 / NBRC 10315 / NRRL Y-1498 / VKM Y-70)</name>
    <name type="common">Yeast</name>
    <name type="synonym">Yamadazyma tenuis</name>
    <dbReference type="NCBI Taxonomy" id="590646"/>
    <lineage>
        <taxon>Eukaryota</taxon>
        <taxon>Fungi</taxon>
        <taxon>Dikarya</taxon>
        <taxon>Ascomycota</taxon>
        <taxon>Saccharomycotina</taxon>
        <taxon>Pichiomycetes</taxon>
        <taxon>Debaryomycetaceae</taxon>
        <taxon>Yamadazyma</taxon>
    </lineage>
</organism>
<feature type="region of interest" description="Disordered" evidence="1">
    <location>
        <begin position="26"/>
        <end position="99"/>
    </location>
</feature>
<evidence type="ECO:0000313" key="3">
    <source>
        <dbReference type="Proteomes" id="UP000000707"/>
    </source>
</evidence>
<evidence type="ECO:0000256" key="1">
    <source>
        <dbReference type="SAM" id="MobiDB-lite"/>
    </source>
</evidence>
<dbReference type="AlphaFoldDB" id="G3BEY8"/>